<dbReference type="InterPro" id="IPR013154">
    <property type="entry name" value="ADH-like_N"/>
</dbReference>
<dbReference type="InterPro" id="IPR050700">
    <property type="entry name" value="YIM1/Zinc_Alcohol_DH_Fams"/>
</dbReference>
<sequence length="327" mass="34110">MIPETLLTTSDNAIGLRTKACRVHAFGPPANIVLEDVDLPAPSPGEMLIRVASAGVGPWDGWIRSGHSVLPQPLPLTLGSDLSGTVEEIGSGVTDFARGDEVFGVTNPRFVGAYAEHAIVSAGMMARKPARLDHIDAASVPVIAVTAWQALYREADLQAGQKVLIHGAAGNVGAYAVQLARGAGAHVIATASAGDVEYVRSLGADVVIDYRADRFEDLAKDVDIVVDLVGGETQTRSFQVLKKGGVLASAVSQPDAALAASHGVKANFFLVAVNTADLTRVAALIETGHLQTNVGTILPLAGARSAHEMLEGTRTRPRGKIVLKIAR</sequence>
<evidence type="ECO:0000313" key="3">
    <source>
        <dbReference type="Proteomes" id="UP001165667"/>
    </source>
</evidence>
<dbReference type="CDD" id="cd05289">
    <property type="entry name" value="MDR_like_2"/>
    <property type="match status" value="1"/>
</dbReference>
<dbReference type="InterPro" id="IPR011032">
    <property type="entry name" value="GroES-like_sf"/>
</dbReference>
<feature type="domain" description="Enoyl reductase (ER)" evidence="1">
    <location>
        <begin position="27"/>
        <end position="323"/>
    </location>
</feature>
<dbReference type="Pfam" id="PF08240">
    <property type="entry name" value="ADH_N"/>
    <property type="match status" value="1"/>
</dbReference>
<dbReference type="InterPro" id="IPR020843">
    <property type="entry name" value="ER"/>
</dbReference>
<dbReference type="PANTHER" id="PTHR11695">
    <property type="entry name" value="ALCOHOL DEHYDROGENASE RELATED"/>
    <property type="match status" value="1"/>
</dbReference>
<dbReference type="PANTHER" id="PTHR11695:SF294">
    <property type="entry name" value="RETICULON-4-INTERACTING PROTEIN 1, MITOCHONDRIAL"/>
    <property type="match status" value="1"/>
</dbReference>
<dbReference type="SMART" id="SM00829">
    <property type="entry name" value="PKS_ER"/>
    <property type="match status" value="1"/>
</dbReference>
<dbReference type="SUPFAM" id="SSF51735">
    <property type="entry name" value="NAD(P)-binding Rossmann-fold domains"/>
    <property type="match status" value="1"/>
</dbReference>
<dbReference type="Gene3D" id="3.90.180.10">
    <property type="entry name" value="Medium-chain alcohol dehydrogenases, catalytic domain"/>
    <property type="match status" value="1"/>
</dbReference>
<evidence type="ECO:0000259" key="1">
    <source>
        <dbReference type="SMART" id="SM00829"/>
    </source>
</evidence>
<proteinExistence type="predicted"/>
<dbReference type="InterPro" id="IPR036291">
    <property type="entry name" value="NAD(P)-bd_dom_sf"/>
</dbReference>
<keyword evidence="3" id="KW-1185">Reference proteome</keyword>
<comment type="caution">
    <text evidence="2">The sequence shown here is derived from an EMBL/GenBank/DDBJ whole genome shotgun (WGS) entry which is preliminary data.</text>
</comment>
<name>A0AA41Z8D8_9HYPH</name>
<dbReference type="SUPFAM" id="SSF50129">
    <property type="entry name" value="GroES-like"/>
    <property type="match status" value="1"/>
</dbReference>
<organism evidence="2 3">
    <name type="scientific">Lichenifustis flavocetrariae</name>
    <dbReference type="NCBI Taxonomy" id="2949735"/>
    <lineage>
        <taxon>Bacteria</taxon>
        <taxon>Pseudomonadati</taxon>
        <taxon>Pseudomonadota</taxon>
        <taxon>Alphaproteobacteria</taxon>
        <taxon>Hyphomicrobiales</taxon>
        <taxon>Lichenihabitantaceae</taxon>
        <taxon>Lichenifustis</taxon>
    </lineage>
</organism>
<protein>
    <submittedName>
        <fullName evidence="2">NADP-dependent oxidoreductase</fullName>
    </submittedName>
</protein>
<dbReference type="Pfam" id="PF13602">
    <property type="entry name" value="ADH_zinc_N_2"/>
    <property type="match status" value="1"/>
</dbReference>
<dbReference type="Proteomes" id="UP001165667">
    <property type="component" value="Unassembled WGS sequence"/>
</dbReference>
<dbReference type="Gene3D" id="3.40.50.720">
    <property type="entry name" value="NAD(P)-binding Rossmann-like Domain"/>
    <property type="match status" value="1"/>
</dbReference>
<gene>
    <name evidence="2" type="ORF">M8523_24525</name>
</gene>
<reference evidence="2" key="1">
    <citation type="submission" date="2022-05" db="EMBL/GenBank/DDBJ databases">
        <authorList>
            <person name="Pankratov T."/>
        </authorList>
    </citation>
    <scope>NUCLEOTIDE SEQUENCE</scope>
    <source>
        <strain evidence="2">BP6-180914</strain>
    </source>
</reference>
<dbReference type="AlphaFoldDB" id="A0AA41Z8D8"/>
<dbReference type="EMBL" id="JAMOIM010000022">
    <property type="protein sequence ID" value="MCW6511172.1"/>
    <property type="molecule type" value="Genomic_DNA"/>
</dbReference>
<dbReference type="RefSeq" id="WP_282587552.1">
    <property type="nucleotide sequence ID" value="NZ_JAMOIM010000022.1"/>
</dbReference>
<accession>A0AA41Z8D8</accession>
<dbReference type="GO" id="GO:0016491">
    <property type="term" value="F:oxidoreductase activity"/>
    <property type="evidence" value="ECO:0007669"/>
    <property type="project" value="InterPro"/>
</dbReference>
<evidence type="ECO:0000313" key="2">
    <source>
        <dbReference type="EMBL" id="MCW6511172.1"/>
    </source>
</evidence>